<dbReference type="OMA" id="YTAFCRR"/>
<evidence type="ECO:0000313" key="3">
    <source>
        <dbReference type="Proteomes" id="UP000002488"/>
    </source>
</evidence>
<dbReference type="VEuPathDB" id="GiardiaDB:GL50581_157"/>
<name>C6LN56_GIAIB</name>
<accession>C6LN56</accession>
<sequence length="185" mass="20687">MHPSDIFNSNDFPPLEPAADSRPSSAKRATSRERVPAKPAAPASPAFKSLCGAVGRLLARIAAECAAGADNYDRVAEWFSKWLHSLGVAVRFVRRQPNDYVDMNHYTGFCTRIADNVRSAFFLREEPAVEFVNRMRSAKCRQLYKPDMPCISDDDAARLAEFIHTFLNGSQELFDRFMAALGQVQ</sequence>
<evidence type="ECO:0000313" key="2">
    <source>
        <dbReference type="EMBL" id="EET02550.1"/>
    </source>
</evidence>
<dbReference type="Proteomes" id="UP000002488">
    <property type="component" value="Unassembled WGS sequence"/>
</dbReference>
<proteinExistence type="predicted"/>
<feature type="region of interest" description="Disordered" evidence="1">
    <location>
        <begin position="1"/>
        <end position="45"/>
    </location>
</feature>
<organism evidence="2 3">
    <name type="scientific">Giardia intestinalis (strain ATCC 50581 / GS clone H7)</name>
    <name type="common">Giardia lamblia</name>
    <dbReference type="NCBI Taxonomy" id="598745"/>
    <lineage>
        <taxon>Eukaryota</taxon>
        <taxon>Metamonada</taxon>
        <taxon>Diplomonadida</taxon>
        <taxon>Hexamitidae</taxon>
        <taxon>Giardiinae</taxon>
        <taxon>Giardia</taxon>
    </lineage>
</organism>
<gene>
    <name evidence="2" type="ORF">GL50581_157</name>
</gene>
<evidence type="ECO:0000256" key="1">
    <source>
        <dbReference type="SAM" id="MobiDB-lite"/>
    </source>
</evidence>
<protein>
    <submittedName>
        <fullName evidence="2">Uncharacterized protein</fullName>
    </submittedName>
</protein>
<feature type="compositionally biased region" description="Polar residues" evidence="1">
    <location>
        <begin position="1"/>
        <end position="11"/>
    </location>
</feature>
<comment type="caution">
    <text evidence="2">The sequence shown here is derived from an EMBL/GenBank/DDBJ whole genome shotgun (WGS) entry which is preliminary data.</text>
</comment>
<dbReference type="AlphaFoldDB" id="C6LN56"/>
<dbReference type="EMBL" id="ACGJ01000188">
    <property type="protein sequence ID" value="EET02550.1"/>
    <property type="molecule type" value="Genomic_DNA"/>
</dbReference>
<reference evidence="2 3" key="1">
    <citation type="journal article" date="2009" name="PLoS Pathog.">
        <title>Draft genome sequencing of giardia intestinalis assemblage B isolate GS: is human giardiasis caused by two different species?</title>
        <authorList>
            <person name="Franzen O."/>
            <person name="Jerlstrom-Hultqvist J."/>
            <person name="Castro E."/>
            <person name="Sherwood E."/>
            <person name="Ankarklev J."/>
            <person name="Reiner D.S."/>
            <person name="Palm D."/>
            <person name="Andersson J.O."/>
            <person name="Andersson B."/>
            <person name="Svard S.G."/>
        </authorList>
    </citation>
    <scope>NUCLEOTIDE SEQUENCE [LARGE SCALE GENOMIC DNA]</scope>
    <source>
        <strain evidence="3">ATCC 50581 / GS clone H7</strain>
    </source>
</reference>